<reference evidence="1" key="1">
    <citation type="submission" date="2022-01" db="EMBL/GenBank/DDBJ databases">
        <title>Paenibacillus spongiae sp. nov., isolated from marine sponge.</title>
        <authorList>
            <person name="Li Z."/>
            <person name="Zhang M."/>
        </authorList>
    </citation>
    <scope>NUCLEOTIDE SEQUENCE</scope>
    <source>
        <strain evidence="1">PHS-Z3</strain>
    </source>
</reference>
<dbReference type="InterPro" id="IPR050580">
    <property type="entry name" value="2H_phosphoesterase_YjcG-like"/>
</dbReference>
<protein>
    <submittedName>
        <fullName evidence="1">2'-5' RNA ligase family protein</fullName>
    </submittedName>
</protein>
<dbReference type="Pfam" id="PF13563">
    <property type="entry name" value="2_5_RNA_ligase2"/>
    <property type="match status" value="1"/>
</dbReference>
<evidence type="ECO:0000313" key="1">
    <source>
        <dbReference type="EMBL" id="UVI27606.1"/>
    </source>
</evidence>
<dbReference type="Gene3D" id="3.90.1140.10">
    <property type="entry name" value="Cyclic phosphodiesterase"/>
    <property type="match status" value="1"/>
</dbReference>
<dbReference type="InterPro" id="IPR009097">
    <property type="entry name" value="Cyclic_Pdiesterase"/>
</dbReference>
<keyword evidence="2" id="KW-1185">Reference proteome</keyword>
<name>A0ABY5S171_9BACL</name>
<accession>A0ABY5S171</accession>
<keyword evidence="1" id="KW-0436">Ligase</keyword>
<evidence type="ECO:0000313" key="2">
    <source>
        <dbReference type="Proteomes" id="UP001057877"/>
    </source>
</evidence>
<proteinExistence type="predicted"/>
<dbReference type="Proteomes" id="UP001057877">
    <property type="component" value="Chromosome"/>
</dbReference>
<dbReference type="PANTHER" id="PTHR40037:SF1">
    <property type="entry name" value="PHOSPHOESTERASE SAOUHSC_00951-RELATED"/>
    <property type="match status" value="1"/>
</dbReference>
<dbReference type="EMBL" id="CP091430">
    <property type="protein sequence ID" value="UVI27606.1"/>
    <property type="molecule type" value="Genomic_DNA"/>
</dbReference>
<organism evidence="1 2">
    <name type="scientific">Paenibacillus spongiae</name>
    <dbReference type="NCBI Taxonomy" id="2909671"/>
    <lineage>
        <taxon>Bacteria</taxon>
        <taxon>Bacillati</taxon>
        <taxon>Bacillota</taxon>
        <taxon>Bacilli</taxon>
        <taxon>Bacillales</taxon>
        <taxon>Paenibacillaceae</taxon>
        <taxon>Paenibacillus</taxon>
    </lineage>
</organism>
<dbReference type="PANTHER" id="PTHR40037">
    <property type="entry name" value="PHOSPHOESTERASE YJCG-RELATED"/>
    <property type="match status" value="1"/>
</dbReference>
<gene>
    <name evidence="1" type="ORF">L1F29_19255</name>
</gene>
<dbReference type="SUPFAM" id="SSF55144">
    <property type="entry name" value="LigT-like"/>
    <property type="match status" value="1"/>
</dbReference>
<dbReference type="GO" id="GO:0016874">
    <property type="term" value="F:ligase activity"/>
    <property type="evidence" value="ECO:0007669"/>
    <property type="project" value="UniProtKB-KW"/>
</dbReference>
<sequence length="168" mass="19085">MQRAIHVFPAFQNCEAIEEVRKKYDPLYGLIPPHLTLVFPFESEMPSTTLKRHVKDALTGLSPFTIRLKGITGTQDNYLFLNVKKGNDQIIELHDRLYAGVLRNYLSLRHVYIPHITVGRLHDDTELQAALIDTRSMETSFETQVNQVAAEIIESSGASIIEFIVDFA</sequence>
<dbReference type="RefSeq" id="WP_258383696.1">
    <property type="nucleotide sequence ID" value="NZ_CP091430.1"/>
</dbReference>